<dbReference type="EMBL" id="JAAGAX010000016">
    <property type="protein sequence ID" value="KAF2289629.1"/>
    <property type="molecule type" value="Genomic_DNA"/>
</dbReference>
<dbReference type="InterPro" id="IPR011989">
    <property type="entry name" value="ARM-like"/>
</dbReference>
<dbReference type="InterPro" id="IPR028009">
    <property type="entry name" value="ESCO_Acetyltransf_dom"/>
</dbReference>
<dbReference type="InterPro" id="IPR016024">
    <property type="entry name" value="ARM-type_fold"/>
</dbReference>
<evidence type="ECO:0000313" key="14">
    <source>
        <dbReference type="Proteomes" id="UP000467840"/>
    </source>
</evidence>
<evidence type="ECO:0000256" key="6">
    <source>
        <dbReference type="ARBA" id="ARBA00022833"/>
    </source>
</evidence>
<organism evidence="13 14">
    <name type="scientific">Hevea brasiliensis</name>
    <name type="common">Para rubber tree</name>
    <name type="synonym">Siphonia brasiliensis</name>
    <dbReference type="NCBI Taxonomy" id="3981"/>
    <lineage>
        <taxon>Eukaryota</taxon>
        <taxon>Viridiplantae</taxon>
        <taxon>Streptophyta</taxon>
        <taxon>Embryophyta</taxon>
        <taxon>Tracheophyta</taxon>
        <taxon>Spermatophyta</taxon>
        <taxon>Magnoliopsida</taxon>
        <taxon>eudicotyledons</taxon>
        <taxon>Gunneridae</taxon>
        <taxon>Pentapetalae</taxon>
        <taxon>rosids</taxon>
        <taxon>fabids</taxon>
        <taxon>Malpighiales</taxon>
        <taxon>Euphorbiaceae</taxon>
        <taxon>Crotonoideae</taxon>
        <taxon>Micrandreae</taxon>
        <taxon>Hevea</taxon>
    </lineage>
</organism>
<evidence type="ECO:0000256" key="7">
    <source>
        <dbReference type="ARBA" id="ARBA00023242"/>
    </source>
</evidence>
<dbReference type="Pfam" id="PF25781">
    <property type="entry name" value="TPR_TEX10"/>
    <property type="match status" value="1"/>
</dbReference>
<dbReference type="Pfam" id="PF13880">
    <property type="entry name" value="Acetyltransf_13"/>
    <property type="match status" value="1"/>
</dbReference>
<evidence type="ECO:0000259" key="10">
    <source>
        <dbReference type="Pfam" id="PF13878"/>
    </source>
</evidence>
<name>A0A6A6KQB5_HEVBR</name>
<evidence type="ECO:0000313" key="13">
    <source>
        <dbReference type="EMBL" id="KAF2289629.1"/>
    </source>
</evidence>
<feature type="domain" description="N-acetyltransferase ESCO zinc-finger" evidence="10">
    <location>
        <begin position="778"/>
        <end position="817"/>
    </location>
</feature>
<evidence type="ECO:0000256" key="9">
    <source>
        <dbReference type="ARBA" id="ARBA00023315"/>
    </source>
</evidence>
<keyword evidence="8" id="KW-0131">Cell cycle</keyword>
<keyword evidence="9" id="KW-0012">Acyltransferase</keyword>
<feature type="domain" description="N-acetyltransferase ESCO acetyl-transferase" evidence="11">
    <location>
        <begin position="969"/>
        <end position="1036"/>
    </location>
</feature>
<dbReference type="GO" id="GO:0000785">
    <property type="term" value="C:chromatin"/>
    <property type="evidence" value="ECO:0007669"/>
    <property type="project" value="TreeGrafter"/>
</dbReference>
<keyword evidence="3" id="KW-0808">Transferase</keyword>
<evidence type="ECO:0000256" key="1">
    <source>
        <dbReference type="ARBA" id="ARBA00004123"/>
    </source>
</evidence>
<evidence type="ECO:0000256" key="2">
    <source>
        <dbReference type="ARBA" id="ARBA00005816"/>
    </source>
</evidence>
<dbReference type="Pfam" id="PF13878">
    <property type="entry name" value="zf-C2H2_3"/>
    <property type="match status" value="1"/>
</dbReference>
<reference evidence="13 14" key="1">
    <citation type="journal article" date="2020" name="Mol. Plant">
        <title>The Chromosome-Based Rubber Tree Genome Provides New Insights into Spurge Genome Evolution and Rubber Biosynthesis.</title>
        <authorList>
            <person name="Liu J."/>
            <person name="Shi C."/>
            <person name="Shi C.C."/>
            <person name="Li W."/>
            <person name="Zhang Q.J."/>
            <person name="Zhang Y."/>
            <person name="Li K."/>
            <person name="Lu H.F."/>
            <person name="Shi C."/>
            <person name="Zhu S.T."/>
            <person name="Xiao Z.Y."/>
            <person name="Nan H."/>
            <person name="Yue Y."/>
            <person name="Zhu X.G."/>
            <person name="Wu Y."/>
            <person name="Hong X.N."/>
            <person name="Fan G.Y."/>
            <person name="Tong Y."/>
            <person name="Zhang D."/>
            <person name="Mao C.L."/>
            <person name="Liu Y.L."/>
            <person name="Hao S.J."/>
            <person name="Liu W.Q."/>
            <person name="Lv M.Q."/>
            <person name="Zhang H.B."/>
            <person name="Liu Y."/>
            <person name="Hu-Tang G.R."/>
            <person name="Wang J.P."/>
            <person name="Wang J.H."/>
            <person name="Sun Y.H."/>
            <person name="Ni S.B."/>
            <person name="Chen W.B."/>
            <person name="Zhang X.C."/>
            <person name="Jiao Y.N."/>
            <person name="Eichler E.E."/>
            <person name="Li G.H."/>
            <person name="Liu X."/>
            <person name="Gao L.Z."/>
        </authorList>
    </citation>
    <scope>NUCLEOTIDE SEQUENCE [LARGE SCALE GENOMIC DNA]</scope>
    <source>
        <strain evidence="14">cv. GT1</strain>
        <tissue evidence="13">Leaf</tissue>
    </source>
</reference>
<evidence type="ECO:0000256" key="3">
    <source>
        <dbReference type="ARBA" id="ARBA00022679"/>
    </source>
</evidence>
<dbReference type="PANTHER" id="PTHR45884">
    <property type="entry name" value="N-ACETYLTRANSFERASE ECO"/>
    <property type="match status" value="1"/>
</dbReference>
<protein>
    <recommendedName>
        <fullName evidence="15">N-acetyltransferase domain-containing protein</fullName>
    </recommendedName>
</protein>
<dbReference type="AlphaFoldDB" id="A0A6A6KQB5"/>
<dbReference type="GO" id="GO:0008270">
    <property type="term" value="F:zinc ion binding"/>
    <property type="evidence" value="ECO:0007669"/>
    <property type="project" value="UniProtKB-KW"/>
</dbReference>
<evidence type="ECO:0008006" key="15">
    <source>
        <dbReference type="Google" id="ProtNLM"/>
    </source>
</evidence>
<keyword evidence="14" id="KW-1185">Reference proteome</keyword>
<evidence type="ECO:0000259" key="11">
    <source>
        <dbReference type="Pfam" id="PF13880"/>
    </source>
</evidence>
<comment type="similarity">
    <text evidence="2">Belongs to the acetyltransferase family. ECO subfamily.</text>
</comment>
<dbReference type="GO" id="GO:0061733">
    <property type="term" value="F:protein-lysine-acetyltransferase activity"/>
    <property type="evidence" value="ECO:0007669"/>
    <property type="project" value="TreeGrafter"/>
</dbReference>
<dbReference type="GO" id="GO:0005634">
    <property type="term" value="C:nucleus"/>
    <property type="evidence" value="ECO:0007669"/>
    <property type="project" value="UniProtKB-SubCell"/>
</dbReference>
<comment type="caution">
    <text evidence="13">The sequence shown here is derived from an EMBL/GenBank/DDBJ whole genome shotgun (WGS) entry which is preliminary data.</text>
</comment>
<sequence>MSLAVSKKGLTLKELLQRTSHRNAKVRKDALMGMKDLFLMYPEELKLNMHEVIQKLCGRFGDEDKMVRETLYQLLKSVIFPTCNEDMPFIHLMMGYIFVAMANLAIEVRLMAFKFFYLIVQYYPAAFSLHGEKVLQNYADILQKNQFCLEDKGRLKNVLVGLLRCLSLLPSKKVEVDTFKKEVHRRVLHAYEPTRPTDFAGIAQHHVLIFLWVFVELHFAMPSFSFCIYGHDDDRYFSLNVVIAEIFLHLDEWIRPPAELLEKFLAFMEHALLDKIHGETRSGREKQMLTLVHFMPKLVAQVIGDWKSRLLQAFTKTFLDCKPESSVKLACLAAIEEMLFSRKGMWQPDGYDPEVVGPLITWIRELPVLLILLGDRHPSSSEAVLHLLLDLGRFASPGTFLAKEYDEVQKSLQEFYCTYQEGDKCYGPFTRLPLECQKLSIYSLAYFSHLDSPLLTSVTLCCLRPDLDEDVLFLIIEHLHSIFRRGKIEIQDHLSFFVTLVTRFNVFPENIRSAIEEGTKFSNRGTFKELIGVVFSCLEQMGDASLVLFLLEREILKQILLKPPLDNACAMLRILVRLDSKPTRLSEESIINLSNFIPSYLIDVVHCMGGFDAEPKEAHFRTLMDYIVPCFYMFESSRKLLNLVLNGMGSMITESRINDIVSVLMLMLKDDKMNRIISSSRAEFDHVSHSIRSLKLEDSSLTVGERRRIQYALEQLKTVRSSLDQEMQRAKQDINKRVEGNEGPGSDVLTTPISKDLCLKPESRRSGKVLNKKRSYAQFHLDLGQSDFNFRTCSACGVKYAPGEEEDEKNHKTFHRNYTHGFQYKGCRNERVVHMPCSELGRIVLVLGSYSPAQRNKVQEVVKMMEIELGGGWIFHKLCKARGFLTIIKLVAGCLVAEPIKEAFKVLPCSVDKRSDATKKNSKSDSTTLRFGEIKLQRETTKKAPTVNSLEVLDRKSNGAIVCEEKAVSAICGIRAIWVTPSNRRKRIAAQLLDAVRKSFCIGFTLQQSQIAFSPPKSAGKALAFSYTGTTSFMVYKPNAVDS</sequence>
<dbReference type="PANTHER" id="PTHR45884:SF2">
    <property type="entry name" value="N-ACETYLTRANSFERASE ECO"/>
    <property type="match status" value="1"/>
</dbReference>
<keyword evidence="6" id="KW-0862">Zinc</keyword>
<keyword evidence="7" id="KW-0539">Nucleus</keyword>
<dbReference type="InterPro" id="IPR028005">
    <property type="entry name" value="AcTrfase_ESCO_Znf_dom"/>
</dbReference>
<gene>
    <name evidence="13" type="ORF">GH714_037596</name>
</gene>
<evidence type="ECO:0000256" key="4">
    <source>
        <dbReference type="ARBA" id="ARBA00022723"/>
    </source>
</evidence>
<dbReference type="Gene3D" id="1.25.10.10">
    <property type="entry name" value="Leucine-rich Repeat Variant"/>
    <property type="match status" value="1"/>
</dbReference>
<keyword evidence="4" id="KW-0479">Metal-binding</keyword>
<dbReference type="SUPFAM" id="SSF48371">
    <property type="entry name" value="ARM repeat"/>
    <property type="match status" value="1"/>
</dbReference>
<accession>A0A6A6KQB5</accession>
<evidence type="ECO:0000256" key="8">
    <source>
        <dbReference type="ARBA" id="ARBA00023306"/>
    </source>
</evidence>
<evidence type="ECO:0000256" key="5">
    <source>
        <dbReference type="ARBA" id="ARBA00022771"/>
    </source>
</evidence>
<keyword evidence="5" id="KW-0863">Zinc-finger</keyword>
<dbReference type="InterPro" id="IPR057949">
    <property type="entry name" value="TPR_TEX10"/>
</dbReference>
<feature type="domain" description="TEX10-like TPR repeats" evidence="12">
    <location>
        <begin position="361"/>
        <end position="698"/>
    </location>
</feature>
<comment type="subcellular location">
    <subcellularLocation>
        <location evidence="1">Nucleus</location>
    </subcellularLocation>
</comment>
<dbReference type="GO" id="GO:0007064">
    <property type="term" value="P:mitotic sister chromatid cohesion"/>
    <property type="evidence" value="ECO:0007669"/>
    <property type="project" value="TreeGrafter"/>
</dbReference>
<proteinExistence type="inferred from homology"/>
<dbReference type="Proteomes" id="UP000467840">
    <property type="component" value="Chromosome 8"/>
</dbReference>
<evidence type="ECO:0000259" key="12">
    <source>
        <dbReference type="Pfam" id="PF25781"/>
    </source>
</evidence>